<dbReference type="Pfam" id="PF13358">
    <property type="entry name" value="DDE_3"/>
    <property type="match status" value="1"/>
</dbReference>
<dbReference type="PANTHER" id="PTHR19303">
    <property type="entry name" value="TRANSPOSON"/>
    <property type="match status" value="1"/>
</dbReference>
<sequence length="733" mass="84150">MPRVSSAENNTTGKRSYRDIPSNIIRKLIIEQVAIEGAITQSEAARRYGQHPSTVRSILDAWHVEERMEKKQRGGRRKEALKFEDIKEELESKFPDSAEKNVSTSGLWRFMIERIGFTLKRTKAVEERRNTSETIQQRYEYVVQRLPERGISYKTNCIFVDEAGFNANLIRGQGYSKKGSTSVVVNATKRAVNMSILAAISYHGVEDVSVKLVKGGTTGEIFKQFVDGIMKKLDDTNAAPHFFVMDNASIHKAPAVKELFKNSNHHMCLLPPYSPFLNPIEECFSKMKTLVKRKPHLKGSKNLIEHIKQSTFEVTQENCKGNKRSRLRLSNEQQHAKCNYHLMHSELSQIELGEWAKQQFGLSKNVSQKTISYILSRKDQIFETYGSGDMQKKSNKGVKMPELDEEIENYIVSMNDRGLPVNRAAVVIFYAKVVANRRMYKMNEMPKNRQIKFSDGWLTKVFKRIGVKSRHMYGENNSVDLTSVNIIEELRKIEELLEPYELKNIMNFDETGIYYEQLPTRTISKLPMGGSKKSKKRFTVGILTNCDGSYKAPLVVLGKKAKPKETTKKSILFNRSTAIGGTHHVDYRHSAPSAWMTTKIFEKYIKKLNSSFMYDNNRKVAILVDNASVHKLKTEYSNIKLIFLPANTTSKLQPLDAGGWTTHSKKYYRMDEVDAMYYLADAWNNVTPITIQNCWNHTGILNFKNIQKPIQDETLLPEFELPLDDELVQEFHE</sequence>
<dbReference type="NCBIfam" id="NF033545">
    <property type="entry name" value="transpos_IS630"/>
    <property type="match status" value="1"/>
</dbReference>
<reference evidence="3 4" key="1">
    <citation type="submission" date="2014-09" db="EMBL/GenBank/DDBJ databases">
        <authorList>
            <person name="Ellenberger Sabrina"/>
        </authorList>
    </citation>
    <scope>NUCLEOTIDE SEQUENCE [LARGE SCALE GENOMIC DNA]</scope>
    <source>
        <strain evidence="3 4">CBS 412.66</strain>
    </source>
</reference>
<feature type="domain" description="HTH CENPB-type" evidence="2">
    <location>
        <begin position="391"/>
        <end position="471"/>
    </location>
</feature>
<dbReference type="GO" id="GO:0005634">
    <property type="term" value="C:nucleus"/>
    <property type="evidence" value="ECO:0007669"/>
    <property type="project" value="TreeGrafter"/>
</dbReference>
<evidence type="ECO:0000256" key="1">
    <source>
        <dbReference type="ARBA" id="ARBA00023125"/>
    </source>
</evidence>
<dbReference type="InterPro" id="IPR038717">
    <property type="entry name" value="Tc1-like_DDE_dom"/>
</dbReference>
<organism evidence="3 4">
    <name type="scientific">Parasitella parasitica</name>
    <dbReference type="NCBI Taxonomy" id="35722"/>
    <lineage>
        <taxon>Eukaryota</taxon>
        <taxon>Fungi</taxon>
        <taxon>Fungi incertae sedis</taxon>
        <taxon>Mucoromycota</taxon>
        <taxon>Mucoromycotina</taxon>
        <taxon>Mucoromycetes</taxon>
        <taxon>Mucorales</taxon>
        <taxon>Mucorineae</taxon>
        <taxon>Mucoraceae</taxon>
        <taxon>Parasitella</taxon>
    </lineage>
</organism>
<feature type="non-terminal residue" evidence="3">
    <location>
        <position position="733"/>
    </location>
</feature>
<name>A0A0B7NGK6_9FUNG</name>
<keyword evidence="4" id="KW-1185">Reference proteome</keyword>
<accession>A0A0B7NGK6</accession>
<dbReference type="Gene3D" id="3.30.420.10">
    <property type="entry name" value="Ribonuclease H-like superfamily/Ribonuclease H"/>
    <property type="match status" value="2"/>
</dbReference>
<dbReference type="PANTHER" id="PTHR19303:SF73">
    <property type="entry name" value="PROTEIN PDC2"/>
    <property type="match status" value="1"/>
</dbReference>
<dbReference type="OrthoDB" id="2428500at2759"/>
<dbReference type="InterPro" id="IPR050863">
    <property type="entry name" value="CenT-Element_Derived"/>
</dbReference>
<dbReference type="InterPro" id="IPR036397">
    <property type="entry name" value="RNaseH_sf"/>
</dbReference>
<keyword evidence="1" id="KW-0238">DNA-binding</keyword>
<dbReference type="Proteomes" id="UP000054107">
    <property type="component" value="Unassembled WGS sequence"/>
</dbReference>
<evidence type="ECO:0000313" key="4">
    <source>
        <dbReference type="Proteomes" id="UP000054107"/>
    </source>
</evidence>
<dbReference type="InterPro" id="IPR004875">
    <property type="entry name" value="DDE_SF_endonuclease_dom"/>
</dbReference>
<dbReference type="InterPro" id="IPR006600">
    <property type="entry name" value="HTH_CenpB_DNA-bd_dom"/>
</dbReference>
<evidence type="ECO:0000259" key="2">
    <source>
        <dbReference type="PROSITE" id="PS51253"/>
    </source>
</evidence>
<protein>
    <recommendedName>
        <fullName evidence="2">HTH CENPB-type domain-containing protein</fullName>
    </recommendedName>
</protein>
<dbReference type="EMBL" id="LN733219">
    <property type="protein sequence ID" value="CEP16547.1"/>
    <property type="molecule type" value="Genomic_DNA"/>
</dbReference>
<evidence type="ECO:0000313" key="3">
    <source>
        <dbReference type="EMBL" id="CEP16547.1"/>
    </source>
</evidence>
<dbReference type="InterPro" id="IPR047655">
    <property type="entry name" value="Transpos_IS630-like"/>
</dbReference>
<dbReference type="PROSITE" id="PS51253">
    <property type="entry name" value="HTH_CENPB"/>
    <property type="match status" value="1"/>
</dbReference>
<proteinExistence type="predicted"/>
<dbReference type="AlphaFoldDB" id="A0A0B7NGK6"/>
<gene>
    <name evidence="3" type="primary">PARPA_10819.1 scaffold 41979</name>
</gene>
<dbReference type="GO" id="GO:0003677">
    <property type="term" value="F:DNA binding"/>
    <property type="evidence" value="ECO:0007669"/>
    <property type="project" value="UniProtKB-KW"/>
</dbReference>
<dbReference type="Pfam" id="PF03184">
    <property type="entry name" value="DDE_1"/>
    <property type="match status" value="1"/>
</dbReference>